<evidence type="ECO:0000313" key="2">
    <source>
        <dbReference type="Proteomes" id="UP001597108"/>
    </source>
</evidence>
<gene>
    <name evidence="1" type="ORF">ACFQ2S_14705</name>
</gene>
<dbReference type="EMBL" id="JBHTJT010000031">
    <property type="protein sequence ID" value="MFD0980895.1"/>
    <property type="molecule type" value="Genomic_DNA"/>
</dbReference>
<dbReference type="Proteomes" id="UP001597108">
    <property type="component" value="Unassembled WGS sequence"/>
</dbReference>
<keyword evidence="2" id="KW-1185">Reference proteome</keyword>
<reference evidence="2" key="1">
    <citation type="journal article" date="2019" name="Int. J. Syst. Evol. Microbiol.">
        <title>The Global Catalogue of Microorganisms (GCM) 10K type strain sequencing project: providing services to taxonomists for standard genome sequencing and annotation.</title>
        <authorList>
            <consortium name="The Broad Institute Genomics Platform"/>
            <consortium name="The Broad Institute Genome Sequencing Center for Infectious Disease"/>
            <person name="Wu L."/>
            <person name="Ma J."/>
        </authorList>
    </citation>
    <scope>NUCLEOTIDE SEQUENCE [LARGE SCALE GENOMIC DNA]</scope>
    <source>
        <strain evidence="2">CCUG 60524</strain>
    </source>
</reference>
<comment type="caution">
    <text evidence="1">The sequence shown here is derived from an EMBL/GenBank/DDBJ whole genome shotgun (WGS) entry which is preliminary data.</text>
</comment>
<name>A0ABW3IS22_9RHOB</name>
<dbReference type="Gene3D" id="3.40.50.300">
    <property type="entry name" value="P-loop containing nucleotide triphosphate hydrolases"/>
    <property type="match status" value="1"/>
</dbReference>
<sequence length="314" mass="35216">MKTILLHMGTHKTGSTTLQKSLAAFRKPLNEAGATFLGPGRPYPHLYSAFLHRKSDFIYNRHNGLSEEEIRARDAETLDQLDRSIRHSRNDRVIVSSEYLSKLSVAEMADMRDWFGRHGRVVAVYFYREMLSWIASDSQQMAKAGRNSGPTPFSIAIERVTAMPLRIGEVFGADNSVFLRFEDAIVDGICNSFLKQLGCPTLASLGLEEIRANEGISANAVRALYAYNRLFPFGSADRPEALMQRLIGLEGPKYQVAGFRPEDISRYAEARREVLEKLGLKLQDPAELPESESLDPQADAMAELLDTYIARQRG</sequence>
<proteinExistence type="predicted"/>
<dbReference type="RefSeq" id="WP_386075557.1">
    <property type="nucleotide sequence ID" value="NZ_JBHTJT010000031.1"/>
</dbReference>
<protein>
    <recommendedName>
        <fullName evidence="3">Sulfotransferase family protein</fullName>
    </recommendedName>
</protein>
<dbReference type="SUPFAM" id="SSF52540">
    <property type="entry name" value="P-loop containing nucleoside triphosphate hydrolases"/>
    <property type="match status" value="1"/>
</dbReference>
<dbReference type="InterPro" id="IPR027417">
    <property type="entry name" value="P-loop_NTPase"/>
</dbReference>
<evidence type="ECO:0008006" key="3">
    <source>
        <dbReference type="Google" id="ProtNLM"/>
    </source>
</evidence>
<accession>A0ABW3IS22</accession>
<evidence type="ECO:0000313" key="1">
    <source>
        <dbReference type="EMBL" id="MFD0980895.1"/>
    </source>
</evidence>
<organism evidence="1 2">
    <name type="scientific">Tropicimonas aquimaris</name>
    <dbReference type="NCBI Taxonomy" id="914152"/>
    <lineage>
        <taxon>Bacteria</taxon>
        <taxon>Pseudomonadati</taxon>
        <taxon>Pseudomonadota</taxon>
        <taxon>Alphaproteobacteria</taxon>
        <taxon>Rhodobacterales</taxon>
        <taxon>Roseobacteraceae</taxon>
        <taxon>Tropicimonas</taxon>
    </lineage>
</organism>